<accession>W6Y1A2</accession>
<reference evidence="1 2" key="1">
    <citation type="journal article" date="2013" name="PLoS Genet.">
        <title>Comparative genome structure, secondary metabolite, and effector coding capacity across Cochliobolus pathogens.</title>
        <authorList>
            <person name="Condon B.J."/>
            <person name="Leng Y."/>
            <person name="Wu D."/>
            <person name="Bushley K.E."/>
            <person name="Ohm R.A."/>
            <person name="Otillar R."/>
            <person name="Martin J."/>
            <person name="Schackwitz W."/>
            <person name="Grimwood J."/>
            <person name="MohdZainudin N."/>
            <person name="Xue C."/>
            <person name="Wang R."/>
            <person name="Manning V.A."/>
            <person name="Dhillon B."/>
            <person name="Tu Z.J."/>
            <person name="Steffenson B.J."/>
            <person name="Salamov A."/>
            <person name="Sun H."/>
            <person name="Lowry S."/>
            <person name="LaButti K."/>
            <person name="Han J."/>
            <person name="Copeland A."/>
            <person name="Lindquist E."/>
            <person name="Barry K."/>
            <person name="Schmutz J."/>
            <person name="Baker S.E."/>
            <person name="Ciuffetti L.M."/>
            <person name="Grigoriev I.V."/>
            <person name="Zhong S."/>
            <person name="Turgeon B.G."/>
        </authorList>
    </citation>
    <scope>NUCLEOTIDE SEQUENCE [LARGE SCALE GENOMIC DNA]</scope>
    <source>
        <strain evidence="1 2">26-R-13</strain>
    </source>
</reference>
<dbReference type="EMBL" id="KI964665">
    <property type="protein sequence ID" value="EUC31375.1"/>
    <property type="molecule type" value="Genomic_DNA"/>
</dbReference>
<keyword evidence="2" id="KW-1185">Reference proteome</keyword>
<dbReference type="GeneID" id="19142368"/>
<sequence>LWSWGLWGSVGAVPGAGLSVQRSECRGPPLFFSLHGIIHLNDKFLHADERQKSQLFNDIYIHHWC</sequence>
<dbReference type="AlphaFoldDB" id="W6Y1A2"/>
<name>W6Y1A2_COCC2</name>
<dbReference type="KEGG" id="bze:COCCADRAFT_101475"/>
<evidence type="ECO:0000313" key="1">
    <source>
        <dbReference type="EMBL" id="EUC31375.1"/>
    </source>
</evidence>
<gene>
    <name evidence="1" type="ORF">COCCADRAFT_101475</name>
</gene>
<evidence type="ECO:0000313" key="2">
    <source>
        <dbReference type="Proteomes" id="UP000053841"/>
    </source>
</evidence>
<organism evidence="1 2">
    <name type="scientific">Cochliobolus carbonum (strain 26-R-13)</name>
    <name type="common">Maize leaf spot fungus</name>
    <name type="synonym">Bipolaris zeicola</name>
    <dbReference type="NCBI Taxonomy" id="930089"/>
    <lineage>
        <taxon>Eukaryota</taxon>
        <taxon>Fungi</taxon>
        <taxon>Dikarya</taxon>
        <taxon>Ascomycota</taxon>
        <taxon>Pezizomycotina</taxon>
        <taxon>Dothideomycetes</taxon>
        <taxon>Pleosporomycetidae</taxon>
        <taxon>Pleosporales</taxon>
        <taxon>Pleosporineae</taxon>
        <taxon>Pleosporaceae</taxon>
        <taxon>Bipolaris</taxon>
    </lineage>
</organism>
<proteinExistence type="predicted"/>
<dbReference type="RefSeq" id="XP_007714335.1">
    <property type="nucleotide sequence ID" value="XM_007716145.1"/>
</dbReference>
<feature type="non-terminal residue" evidence="1">
    <location>
        <position position="1"/>
    </location>
</feature>
<dbReference type="HOGENOM" id="CLU_2849345_0_0_1"/>
<dbReference type="Proteomes" id="UP000053841">
    <property type="component" value="Unassembled WGS sequence"/>
</dbReference>
<protein>
    <submittedName>
        <fullName evidence="1">Uncharacterized protein</fullName>
    </submittedName>
</protein>